<evidence type="ECO:0000313" key="1">
    <source>
        <dbReference type="EMBL" id="PON35079.1"/>
    </source>
</evidence>
<accession>A0A2P5AEW7</accession>
<proteinExistence type="predicted"/>
<keyword evidence="2" id="KW-1185">Reference proteome</keyword>
<reference evidence="2" key="1">
    <citation type="submission" date="2016-06" db="EMBL/GenBank/DDBJ databases">
        <title>Parallel loss of symbiosis genes in relatives of nitrogen-fixing non-legume Parasponia.</title>
        <authorList>
            <person name="Van Velzen R."/>
            <person name="Holmer R."/>
            <person name="Bu F."/>
            <person name="Rutten L."/>
            <person name="Van Zeijl A."/>
            <person name="Liu W."/>
            <person name="Santuari L."/>
            <person name="Cao Q."/>
            <person name="Sharma T."/>
            <person name="Shen D."/>
            <person name="Roswanjaya Y."/>
            <person name="Wardhani T."/>
            <person name="Kalhor M.S."/>
            <person name="Jansen J."/>
            <person name="Van den Hoogen J."/>
            <person name="Gungor B."/>
            <person name="Hartog M."/>
            <person name="Hontelez J."/>
            <person name="Verver J."/>
            <person name="Yang W.-C."/>
            <person name="Schijlen E."/>
            <person name="Repin R."/>
            <person name="Schilthuizen M."/>
            <person name="Schranz E."/>
            <person name="Heidstra R."/>
            <person name="Miyata K."/>
            <person name="Fedorova E."/>
            <person name="Kohlen W."/>
            <person name="Bisseling T."/>
            <person name="Smit S."/>
            <person name="Geurts R."/>
        </authorList>
    </citation>
    <scope>NUCLEOTIDE SEQUENCE [LARGE SCALE GENOMIC DNA]</scope>
    <source>
        <strain evidence="2">cv. RG33-2</strain>
    </source>
</reference>
<dbReference type="InParanoid" id="A0A2P5AEW7"/>
<evidence type="ECO:0000313" key="2">
    <source>
        <dbReference type="Proteomes" id="UP000237000"/>
    </source>
</evidence>
<sequence length="103" mass="11806">MVQIIVESILHPSEFEESQHYMKGMASLNDEKDDLIDPFVQKAKAAGPRITVDRKTIIDHEEEVGSKIHTTILSMLRIKILPMRRIMRLQIENPLLSIGLVML</sequence>
<name>A0A2P5AEW7_TREOI</name>
<dbReference type="Proteomes" id="UP000237000">
    <property type="component" value="Unassembled WGS sequence"/>
</dbReference>
<organism evidence="1 2">
    <name type="scientific">Trema orientale</name>
    <name type="common">Charcoal tree</name>
    <name type="synonym">Celtis orientalis</name>
    <dbReference type="NCBI Taxonomy" id="63057"/>
    <lineage>
        <taxon>Eukaryota</taxon>
        <taxon>Viridiplantae</taxon>
        <taxon>Streptophyta</taxon>
        <taxon>Embryophyta</taxon>
        <taxon>Tracheophyta</taxon>
        <taxon>Spermatophyta</taxon>
        <taxon>Magnoliopsida</taxon>
        <taxon>eudicotyledons</taxon>
        <taxon>Gunneridae</taxon>
        <taxon>Pentapetalae</taxon>
        <taxon>rosids</taxon>
        <taxon>fabids</taxon>
        <taxon>Rosales</taxon>
        <taxon>Cannabaceae</taxon>
        <taxon>Trema</taxon>
    </lineage>
</organism>
<dbReference type="OrthoDB" id="10584108at2759"/>
<gene>
    <name evidence="1" type="ORF">TorRG33x02_352180</name>
</gene>
<dbReference type="EMBL" id="JXTC01000900">
    <property type="protein sequence ID" value="PON35079.1"/>
    <property type="molecule type" value="Genomic_DNA"/>
</dbReference>
<protein>
    <submittedName>
        <fullName evidence="1">Uncharacterized protein</fullName>
    </submittedName>
</protein>
<comment type="caution">
    <text evidence="1">The sequence shown here is derived from an EMBL/GenBank/DDBJ whole genome shotgun (WGS) entry which is preliminary data.</text>
</comment>
<dbReference type="AlphaFoldDB" id="A0A2P5AEW7"/>